<evidence type="ECO:0000313" key="3">
    <source>
        <dbReference type="WBParaSite" id="GPUH_0002285001-mRNA-1"/>
    </source>
</evidence>
<proteinExistence type="predicted"/>
<sequence length="74" mass="8316">MSTDIIVLAFECEDKSSVITRKSVRIANDFLAFRNGLMEAQKRCIKREMAKAPANRSLVNVQLNGAETTRISWA</sequence>
<reference evidence="1 2" key="2">
    <citation type="submission" date="2018-11" db="EMBL/GenBank/DDBJ databases">
        <authorList>
            <consortium name="Pathogen Informatics"/>
        </authorList>
    </citation>
    <scope>NUCLEOTIDE SEQUENCE [LARGE SCALE GENOMIC DNA]</scope>
</reference>
<accession>A0A183EPD2</accession>
<gene>
    <name evidence="1" type="ORF">GPUH_LOCUS22823</name>
</gene>
<organism evidence="3">
    <name type="scientific">Gongylonema pulchrum</name>
    <dbReference type="NCBI Taxonomy" id="637853"/>
    <lineage>
        <taxon>Eukaryota</taxon>
        <taxon>Metazoa</taxon>
        <taxon>Ecdysozoa</taxon>
        <taxon>Nematoda</taxon>
        <taxon>Chromadorea</taxon>
        <taxon>Rhabditida</taxon>
        <taxon>Spirurina</taxon>
        <taxon>Spiruromorpha</taxon>
        <taxon>Spiruroidea</taxon>
        <taxon>Gongylonematidae</taxon>
        <taxon>Gongylonema</taxon>
    </lineage>
</organism>
<reference evidence="3" key="1">
    <citation type="submission" date="2016-06" db="UniProtKB">
        <authorList>
            <consortium name="WormBaseParasite"/>
        </authorList>
    </citation>
    <scope>IDENTIFICATION</scope>
</reference>
<keyword evidence="2" id="KW-1185">Reference proteome</keyword>
<evidence type="ECO:0000313" key="2">
    <source>
        <dbReference type="Proteomes" id="UP000271098"/>
    </source>
</evidence>
<dbReference type="AlphaFoldDB" id="A0A183EPD2"/>
<dbReference type="EMBL" id="UYRT01096061">
    <property type="protein sequence ID" value="VDN40598.1"/>
    <property type="molecule type" value="Genomic_DNA"/>
</dbReference>
<dbReference type="WBParaSite" id="GPUH_0002285001-mRNA-1">
    <property type="protein sequence ID" value="GPUH_0002285001-mRNA-1"/>
    <property type="gene ID" value="GPUH_0002285001"/>
</dbReference>
<dbReference type="Proteomes" id="UP000271098">
    <property type="component" value="Unassembled WGS sequence"/>
</dbReference>
<protein>
    <submittedName>
        <fullName evidence="3">DUF2693 domain-containing protein</fullName>
    </submittedName>
</protein>
<name>A0A183EPD2_9BILA</name>
<evidence type="ECO:0000313" key="1">
    <source>
        <dbReference type="EMBL" id="VDN40598.1"/>
    </source>
</evidence>